<keyword evidence="6" id="KW-0521">NADP</keyword>
<proteinExistence type="predicted"/>
<evidence type="ECO:0000256" key="1">
    <source>
        <dbReference type="ARBA" id="ARBA00004275"/>
    </source>
</evidence>
<evidence type="ECO:0000256" key="11">
    <source>
        <dbReference type="ARBA" id="ARBA00037124"/>
    </source>
</evidence>
<evidence type="ECO:0000256" key="9">
    <source>
        <dbReference type="ARBA" id="ARBA00023140"/>
    </source>
</evidence>
<comment type="pathway">
    <text evidence="2">Lipid metabolism.</text>
</comment>
<dbReference type="Gene3D" id="3.40.50.720">
    <property type="entry name" value="NAD(P)-binding Rossmann-like Domain"/>
    <property type="match status" value="1"/>
</dbReference>
<keyword evidence="10" id="KW-0275">Fatty acid biosynthesis</keyword>
<dbReference type="InterPro" id="IPR036291">
    <property type="entry name" value="NAD(P)-bd_dom_sf"/>
</dbReference>
<keyword evidence="4" id="KW-0597">Phosphoprotein</keyword>
<sequence length="50" mass="5258">MFSLQTKKHGAPLKRHGTPDEVAALVAFLSSDDSAFITGSEIAIDGGWAI</sequence>
<evidence type="ECO:0000256" key="7">
    <source>
        <dbReference type="ARBA" id="ARBA00023002"/>
    </source>
</evidence>
<comment type="catalytic activity">
    <reaction evidence="17">
        <text>(2E)-hexenoyl-CoA + NADPH + H(+) = hexanoyl-CoA + NADP(+)</text>
        <dbReference type="Rhea" id="RHEA:44956"/>
        <dbReference type="ChEBI" id="CHEBI:15378"/>
        <dbReference type="ChEBI" id="CHEBI:57783"/>
        <dbReference type="ChEBI" id="CHEBI:58349"/>
        <dbReference type="ChEBI" id="CHEBI:62077"/>
        <dbReference type="ChEBI" id="CHEBI:62620"/>
    </reaction>
    <physiologicalReaction direction="left-to-right" evidence="17">
        <dbReference type="Rhea" id="RHEA:44957"/>
    </physiologicalReaction>
</comment>
<accession>A0A8T6ZE31</accession>
<keyword evidence="9" id="KW-0576">Peroxisome</keyword>
<gene>
    <name evidence="21" type="ORF">NH14_020240</name>
</gene>
<comment type="catalytic activity">
    <reaction evidence="20">
        <text>(2E)-octenoyl-CoA + NADPH + H(+) = octanoyl-CoA + NADP(+)</text>
        <dbReference type="Rhea" id="RHEA:44952"/>
        <dbReference type="ChEBI" id="CHEBI:15378"/>
        <dbReference type="ChEBI" id="CHEBI:57386"/>
        <dbReference type="ChEBI" id="CHEBI:57783"/>
        <dbReference type="ChEBI" id="CHEBI:58349"/>
        <dbReference type="ChEBI" id="CHEBI:62242"/>
    </reaction>
    <physiologicalReaction direction="left-to-right" evidence="20">
        <dbReference type="Rhea" id="RHEA:44953"/>
    </physiologicalReaction>
</comment>
<evidence type="ECO:0000256" key="5">
    <source>
        <dbReference type="ARBA" id="ARBA00022832"/>
    </source>
</evidence>
<keyword evidence="22" id="KW-1185">Reference proteome</keyword>
<protein>
    <recommendedName>
        <fullName evidence="14">Peroxisomal trans-2-enoyl-CoA reductase</fullName>
        <ecNumber evidence="13">1.3.1.38</ecNumber>
    </recommendedName>
</protein>
<dbReference type="InterPro" id="IPR052388">
    <property type="entry name" value="Peroxisomal_t2-enoyl-CoA_red"/>
</dbReference>
<evidence type="ECO:0000256" key="3">
    <source>
        <dbReference type="ARBA" id="ARBA00022516"/>
    </source>
</evidence>
<evidence type="ECO:0000256" key="18">
    <source>
        <dbReference type="ARBA" id="ARBA00049251"/>
    </source>
</evidence>
<dbReference type="GO" id="GO:0006633">
    <property type="term" value="P:fatty acid biosynthetic process"/>
    <property type="evidence" value="ECO:0007669"/>
    <property type="project" value="UniProtKB-KW"/>
</dbReference>
<keyword evidence="5" id="KW-0276">Fatty acid metabolism</keyword>
<evidence type="ECO:0000256" key="2">
    <source>
        <dbReference type="ARBA" id="ARBA00005189"/>
    </source>
</evidence>
<comment type="function">
    <text evidence="11">Participates in chain elongation of fatty acids. Catalyzes the reduction of trans-2-enoyl-CoAs of varying chain lengths from 6:1 to 16:1, having maximum activity with 10:1 CoA. Has no 2,4-dienoyl-CoA reductase activity.</text>
</comment>
<comment type="caution">
    <text evidence="21">The sequence shown here is derived from an EMBL/GenBank/DDBJ whole genome shotgun (WGS) entry which is preliminary data.</text>
</comment>
<evidence type="ECO:0000256" key="12">
    <source>
        <dbReference type="ARBA" id="ARBA00038622"/>
    </source>
</evidence>
<evidence type="ECO:0000256" key="8">
    <source>
        <dbReference type="ARBA" id="ARBA00023098"/>
    </source>
</evidence>
<name>A0A8T6ZE31_9BURK</name>
<keyword evidence="7" id="KW-0560">Oxidoreductase</keyword>
<dbReference type="EC" id="1.3.1.38" evidence="13"/>
<dbReference type="InterPro" id="IPR002347">
    <property type="entry name" value="SDR_fam"/>
</dbReference>
<evidence type="ECO:0000256" key="16">
    <source>
        <dbReference type="ARBA" id="ARBA00048686"/>
    </source>
</evidence>
<evidence type="ECO:0000313" key="22">
    <source>
        <dbReference type="Proteomes" id="UP000030460"/>
    </source>
</evidence>
<dbReference type="GO" id="GO:0033306">
    <property type="term" value="P:phytol metabolic process"/>
    <property type="evidence" value="ECO:0007669"/>
    <property type="project" value="TreeGrafter"/>
</dbReference>
<evidence type="ECO:0000313" key="21">
    <source>
        <dbReference type="EMBL" id="NLP63457.1"/>
    </source>
</evidence>
<keyword evidence="8" id="KW-0443">Lipid metabolism</keyword>
<comment type="subunit">
    <text evidence="12">Interacts with PEX5, probably required to target it into peroxisomes.</text>
</comment>
<dbReference type="GO" id="GO:0019166">
    <property type="term" value="F:trans-2-enoyl-CoA reductase (NADPH) activity"/>
    <property type="evidence" value="ECO:0007669"/>
    <property type="project" value="UniProtKB-EC"/>
</dbReference>
<evidence type="ECO:0000256" key="15">
    <source>
        <dbReference type="ARBA" id="ARBA00047570"/>
    </source>
</evidence>
<dbReference type="RefSeq" id="WP_167556485.1">
    <property type="nucleotide sequence ID" value="NZ_CADFGF010000005.1"/>
</dbReference>
<keyword evidence="3" id="KW-0444">Lipid biosynthesis</keyword>
<evidence type="ECO:0000256" key="14">
    <source>
        <dbReference type="ARBA" id="ARBA00041063"/>
    </source>
</evidence>
<organism evidence="21 22">
    <name type="scientific">Paraburkholderia sacchari</name>
    <dbReference type="NCBI Taxonomy" id="159450"/>
    <lineage>
        <taxon>Bacteria</taxon>
        <taxon>Pseudomonadati</taxon>
        <taxon>Pseudomonadota</taxon>
        <taxon>Betaproteobacteria</taxon>
        <taxon>Burkholderiales</taxon>
        <taxon>Burkholderiaceae</taxon>
        <taxon>Paraburkholderia</taxon>
    </lineage>
</organism>
<evidence type="ECO:0000256" key="6">
    <source>
        <dbReference type="ARBA" id="ARBA00022857"/>
    </source>
</evidence>
<comment type="catalytic activity">
    <reaction evidence="16">
        <text>(2E)-tetradecenoyl-CoA + NADPH + H(+) = tetradecanoyl-CoA + NADP(+)</text>
        <dbReference type="Rhea" id="RHEA:44968"/>
        <dbReference type="ChEBI" id="CHEBI:15378"/>
        <dbReference type="ChEBI" id="CHEBI:57385"/>
        <dbReference type="ChEBI" id="CHEBI:57783"/>
        <dbReference type="ChEBI" id="CHEBI:58349"/>
        <dbReference type="ChEBI" id="CHEBI:61405"/>
    </reaction>
    <physiologicalReaction direction="left-to-right" evidence="16">
        <dbReference type="Rhea" id="RHEA:44969"/>
    </physiologicalReaction>
</comment>
<evidence type="ECO:0000256" key="20">
    <source>
        <dbReference type="ARBA" id="ARBA00049559"/>
    </source>
</evidence>
<dbReference type="SUPFAM" id="SSF51735">
    <property type="entry name" value="NAD(P)-binding Rossmann-fold domains"/>
    <property type="match status" value="1"/>
</dbReference>
<evidence type="ECO:0000256" key="19">
    <source>
        <dbReference type="ARBA" id="ARBA00049386"/>
    </source>
</evidence>
<evidence type="ECO:0000256" key="13">
    <source>
        <dbReference type="ARBA" id="ARBA00038849"/>
    </source>
</evidence>
<comment type="catalytic activity">
    <reaction evidence="18">
        <text>a (2E)-enoyl-CoA + NADPH + H(+) = a 2,3-saturated acyl-CoA + NADP(+)</text>
        <dbReference type="Rhea" id="RHEA:33763"/>
        <dbReference type="ChEBI" id="CHEBI:15378"/>
        <dbReference type="ChEBI" id="CHEBI:57783"/>
        <dbReference type="ChEBI" id="CHEBI:58349"/>
        <dbReference type="ChEBI" id="CHEBI:58856"/>
        <dbReference type="ChEBI" id="CHEBI:65111"/>
        <dbReference type="EC" id="1.3.1.38"/>
    </reaction>
    <physiologicalReaction direction="left-to-right" evidence="18">
        <dbReference type="Rhea" id="RHEA:33764"/>
    </physiologicalReaction>
</comment>
<dbReference type="Pfam" id="PF13561">
    <property type="entry name" value="adh_short_C2"/>
    <property type="match status" value="1"/>
</dbReference>
<evidence type="ECO:0000256" key="10">
    <source>
        <dbReference type="ARBA" id="ARBA00023160"/>
    </source>
</evidence>
<evidence type="ECO:0000256" key="4">
    <source>
        <dbReference type="ARBA" id="ARBA00022553"/>
    </source>
</evidence>
<reference evidence="21" key="1">
    <citation type="journal article" date="2015" name="Genome Announc.">
        <title>Draft Genome Sequence of the Polyhydroxyalkanoate-Producing Bacterium Burkholderia sacchari LMG 19450 Isolated from Brazilian Sugarcane Plantation Soil.</title>
        <authorList>
            <person name="Alexandrino P.M."/>
            <person name="Mendonca T.T."/>
            <person name="Guaman Bautista L.P."/>
            <person name="Cherix J."/>
            <person name="Lozano-Sakalauskas G.C."/>
            <person name="Fujita A."/>
            <person name="Ramos Filho E."/>
            <person name="Long P."/>
            <person name="Padilla G."/>
            <person name="Taciro M.K."/>
            <person name="Gomez J.G."/>
            <person name="Silva L.F."/>
        </authorList>
    </citation>
    <scope>NUCLEOTIDE SEQUENCE</scope>
    <source>
        <strain evidence="21">LMG 19450</strain>
    </source>
</reference>
<dbReference type="PANTHER" id="PTHR24317:SF7">
    <property type="entry name" value="PEROXISOMAL TRANS-2-ENOYL-COA REDUCTASE"/>
    <property type="match status" value="1"/>
</dbReference>
<comment type="catalytic activity">
    <reaction evidence="19">
        <text>(2E)-decenoyl-CoA + NADPH + H(+) = decanoyl-CoA + NADP(+)</text>
        <dbReference type="Rhea" id="RHEA:44960"/>
        <dbReference type="ChEBI" id="CHEBI:15378"/>
        <dbReference type="ChEBI" id="CHEBI:57783"/>
        <dbReference type="ChEBI" id="CHEBI:58349"/>
        <dbReference type="ChEBI" id="CHEBI:61406"/>
        <dbReference type="ChEBI" id="CHEBI:61430"/>
    </reaction>
    <physiologicalReaction direction="left-to-right" evidence="19">
        <dbReference type="Rhea" id="RHEA:44961"/>
    </physiologicalReaction>
</comment>
<dbReference type="Proteomes" id="UP000030460">
    <property type="component" value="Unassembled WGS sequence"/>
</dbReference>
<dbReference type="PANTHER" id="PTHR24317">
    <property type="entry name" value="PEROXISOMAL TRANS-2-ENOYL-COA REDUCTASE"/>
    <property type="match status" value="1"/>
</dbReference>
<reference evidence="21" key="2">
    <citation type="submission" date="2020-04" db="EMBL/GenBank/DDBJ databases">
        <authorList>
            <person name="Alexandrino P."/>
            <person name="Mendonca T."/>
            <person name="Guaman L."/>
            <person name="Cherix J."/>
            <person name="Lozano-Sakalauskas G."/>
            <person name="Fujita A."/>
            <person name="Filho E.R."/>
            <person name="Long P."/>
            <person name="Padilla G."/>
            <person name="Taciro M.K."/>
            <person name="Gomez J.G."/>
            <person name="Silva L.F."/>
            <person name="Torres M."/>
        </authorList>
    </citation>
    <scope>NUCLEOTIDE SEQUENCE</scope>
    <source>
        <strain evidence="21">LMG 19450</strain>
    </source>
</reference>
<evidence type="ECO:0000256" key="17">
    <source>
        <dbReference type="ARBA" id="ARBA00049108"/>
    </source>
</evidence>
<comment type="subcellular location">
    <subcellularLocation>
        <location evidence="1">Peroxisome</location>
    </subcellularLocation>
</comment>
<comment type="catalytic activity">
    <reaction evidence="15">
        <text>(2E)-dodecenoyl-CoA + NADPH + H(+) = dodecanoyl-CoA + NADP(+)</text>
        <dbReference type="Rhea" id="RHEA:44964"/>
        <dbReference type="ChEBI" id="CHEBI:15378"/>
        <dbReference type="ChEBI" id="CHEBI:57330"/>
        <dbReference type="ChEBI" id="CHEBI:57375"/>
        <dbReference type="ChEBI" id="CHEBI:57783"/>
        <dbReference type="ChEBI" id="CHEBI:58349"/>
    </reaction>
    <physiologicalReaction direction="left-to-right" evidence="15">
        <dbReference type="Rhea" id="RHEA:44965"/>
    </physiologicalReaction>
</comment>
<dbReference type="EMBL" id="JTDB02000005">
    <property type="protein sequence ID" value="NLP63457.1"/>
    <property type="molecule type" value="Genomic_DNA"/>
</dbReference>
<dbReference type="AlphaFoldDB" id="A0A8T6ZE31"/>